<organism evidence="9 10">
    <name type="scientific">Collimonas fungivorans (strain Ter331)</name>
    <dbReference type="NCBI Taxonomy" id="1005048"/>
    <lineage>
        <taxon>Bacteria</taxon>
        <taxon>Pseudomonadati</taxon>
        <taxon>Pseudomonadota</taxon>
        <taxon>Betaproteobacteria</taxon>
        <taxon>Burkholderiales</taxon>
        <taxon>Oxalobacteraceae</taxon>
        <taxon>Collimonas</taxon>
    </lineage>
</organism>
<evidence type="ECO:0000256" key="5">
    <source>
        <dbReference type="ARBA" id="ARBA00023002"/>
    </source>
</evidence>
<dbReference type="EMBL" id="CP002745">
    <property type="protein sequence ID" value="AEK64251.1"/>
    <property type="molecule type" value="Genomic_DNA"/>
</dbReference>
<comment type="cofactor">
    <cofactor evidence="1">
        <name>FAD</name>
        <dbReference type="ChEBI" id="CHEBI:57692"/>
    </cofactor>
</comment>
<reference evidence="9 10" key="2">
    <citation type="journal article" date="2006" name="J. Microbiol. Methods">
        <title>Genomic flank-sequencing of plasposon insertion sites for rapid identification of functional genes.</title>
        <authorList>
            <person name="Leveau J.H."/>
            <person name="Gerards S."/>
            <person name="Fritsche K."/>
            <person name="Zondag G."/>
            <person name="van Veen J.A."/>
        </authorList>
    </citation>
    <scope>NUCLEOTIDE SEQUENCE [LARGE SCALE GENOMIC DNA]</scope>
    <source>
        <strain evidence="9 10">Ter331</strain>
    </source>
</reference>
<dbReference type="Proteomes" id="UP000008392">
    <property type="component" value="Chromosome"/>
</dbReference>
<dbReference type="InterPro" id="IPR007867">
    <property type="entry name" value="GMC_OxRtase_C"/>
</dbReference>
<dbReference type="InterPro" id="IPR006076">
    <property type="entry name" value="FAD-dep_OxRdtase"/>
</dbReference>
<sequence>MPCRPRLLDHPTGSLESEGLTMADNLSADVVIVGSGVAGALVAHQLALSGASVLVLEAGPRLERWRIVENYRNTPSKDDFMVPYPSTKYAPHPEYTPENNYLILKGSHKYNSQYIRAVGGTTWHWAAAAWRFLPNDFKMKTLYGVGRDWPISYDELEPYYYRAEVELGVSGPNDGTDLGSPRKQPYPMDHLPLSWNDQRFSAVVNGAGHKVVSEPVARNSRAYDERPNCCGNNNCMPICPIAAMYSGIIHVEKAEKAGAKVLPDAVVYRIEVDAKERISAVHYKDPEGVTHRVTGKYFVLAANGIEIPKLMLMSTDDKHGKGVGNSSDQVGRNLMDHPGTGVTFLANEDLWPGRGPIEMTSIVDMRDGAFRSEYAAKKLHLNNMAQTNHAAQTALKDGLVGVKLNQEIRRRAARTVNINSFHDILPDPENRIRPSTEKRDALGIPQPEITYSINDYVQKSAVLTHQAYASIAAMFGGTEIKFDDDFAPNNHIMGATIMGGDPRDSVVDAHCRSHDHENLFIASGSVMPVAGTVNCTLTIAALSLRIADTLRTVL</sequence>
<feature type="domain" description="FAD dependent oxidoreductase" evidence="7">
    <location>
        <begin position="29"/>
        <end position="61"/>
    </location>
</feature>
<dbReference type="GO" id="GO:0016614">
    <property type="term" value="F:oxidoreductase activity, acting on CH-OH group of donors"/>
    <property type="evidence" value="ECO:0007669"/>
    <property type="project" value="InterPro"/>
</dbReference>
<dbReference type="PANTHER" id="PTHR42784:SF1">
    <property type="entry name" value="PYRANOSE 2-OXIDASE"/>
    <property type="match status" value="1"/>
</dbReference>
<dbReference type="InterPro" id="IPR051473">
    <property type="entry name" value="P2Ox-like"/>
</dbReference>
<accession>G0AFT1</accession>
<evidence type="ECO:0000256" key="4">
    <source>
        <dbReference type="ARBA" id="ARBA00022827"/>
    </source>
</evidence>
<evidence type="ECO:0000256" key="2">
    <source>
        <dbReference type="ARBA" id="ARBA00010790"/>
    </source>
</evidence>
<dbReference type="HOGENOM" id="CLU_008878_4_1_4"/>
<gene>
    <name evidence="9" type="primary">sldL</name>
    <name evidence="9" type="ordered locus">CFU_4430</name>
</gene>
<dbReference type="SUPFAM" id="SSF54373">
    <property type="entry name" value="FAD-linked reductases, C-terminal domain"/>
    <property type="match status" value="1"/>
</dbReference>
<comment type="similarity">
    <text evidence="2">Belongs to the GMC oxidoreductase family.</text>
</comment>
<dbReference type="KEGG" id="cfu:CFU_4430"/>
<evidence type="ECO:0000256" key="3">
    <source>
        <dbReference type="ARBA" id="ARBA00022630"/>
    </source>
</evidence>
<dbReference type="Pfam" id="PF05199">
    <property type="entry name" value="GMC_oxred_C"/>
    <property type="match status" value="1"/>
</dbReference>
<reference evidence="10" key="6">
    <citation type="submission" date="2011-05" db="EMBL/GenBank/DDBJ databases">
        <title>Complete sequence of Collimonas fungivorans Ter331.</title>
        <authorList>
            <person name="Leveau J.H."/>
        </authorList>
    </citation>
    <scope>NUCLEOTIDE SEQUENCE [LARGE SCALE GENOMIC DNA]</scope>
    <source>
        <strain evidence="10">Ter331</strain>
    </source>
</reference>
<dbReference type="PANTHER" id="PTHR42784">
    <property type="entry name" value="PYRANOSE 2-OXIDASE"/>
    <property type="match status" value="1"/>
</dbReference>
<keyword evidence="5" id="KW-0560">Oxidoreductase</keyword>
<evidence type="ECO:0000256" key="1">
    <source>
        <dbReference type="ARBA" id="ARBA00001974"/>
    </source>
</evidence>
<dbReference type="SUPFAM" id="SSF51905">
    <property type="entry name" value="FAD/NAD(P)-binding domain"/>
    <property type="match status" value="1"/>
</dbReference>
<keyword evidence="10" id="KW-1185">Reference proteome</keyword>
<proteinExistence type="inferred from homology"/>
<feature type="domain" description="Glucose-methanol-choline oxidoreductase N-terminal" evidence="6">
    <location>
        <begin position="202"/>
        <end position="338"/>
    </location>
</feature>
<dbReference type="GO" id="GO:0050660">
    <property type="term" value="F:flavin adenine dinucleotide binding"/>
    <property type="evidence" value="ECO:0007669"/>
    <property type="project" value="InterPro"/>
</dbReference>
<dbReference type="STRING" id="1005048.CFU_4430"/>
<reference evidence="9 10" key="3">
    <citation type="journal article" date="2008" name="FEMS Microbiol. Ecol.">
        <title>Identification and characterization of genes underlying chitinolysis in Collimonas fungivorans Ter331.</title>
        <authorList>
            <person name="Fritsche K."/>
            <person name="de Boer W."/>
            <person name="Gerards S."/>
            <person name="van den Berg M."/>
            <person name="van Veen J.A."/>
            <person name="Leveau J.H."/>
        </authorList>
    </citation>
    <scope>NUCLEOTIDE SEQUENCE [LARGE SCALE GENOMIC DNA]</scope>
    <source>
        <strain evidence="9 10">Ter331</strain>
    </source>
</reference>
<name>G0AFT1_COLFT</name>
<dbReference type="eggNOG" id="COG2303">
    <property type="taxonomic scope" value="Bacteria"/>
</dbReference>
<dbReference type="Pfam" id="PF01266">
    <property type="entry name" value="DAO"/>
    <property type="match status" value="1"/>
</dbReference>
<dbReference type="Gene3D" id="3.50.50.60">
    <property type="entry name" value="FAD/NAD(P)-binding domain"/>
    <property type="match status" value="2"/>
</dbReference>
<feature type="domain" description="Glucose-methanol-choline oxidoreductase C-terminal" evidence="8">
    <location>
        <begin position="429"/>
        <end position="542"/>
    </location>
</feature>
<evidence type="ECO:0000313" key="10">
    <source>
        <dbReference type="Proteomes" id="UP000008392"/>
    </source>
</evidence>
<keyword evidence="4" id="KW-0274">FAD</keyword>
<evidence type="ECO:0000259" key="6">
    <source>
        <dbReference type="Pfam" id="PF00732"/>
    </source>
</evidence>
<keyword evidence="3" id="KW-0285">Flavoprotein</keyword>
<reference evidence="9 10" key="1">
    <citation type="journal article" date="2004" name="Environ. Microbiol.">
        <title>Phylogeny-function analysis of (meta)genomic libraries: screening for expression of ribosomal RNA genes by large-insert library fluorescent in situ hybridization (LIL-FISH).</title>
        <authorList>
            <person name="Leveau J.H."/>
            <person name="Gerards S."/>
            <person name="de Boer W."/>
            <person name="van Veen J.A."/>
        </authorList>
    </citation>
    <scope>NUCLEOTIDE SEQUENCE [LARGE SCALE GENOMIC DNA]</scope>
    <source>
        <strain evidence="9 10">Ter331</strain>
    </source>
</reference>
<reference evidence="9 10" key="5">
    <citation type="journal article" date="2011" name="ISME J.">
        <title>Dual transcriptional profiling of a bacterial/fungal confrontation: Collimonas fungivorans versus Aspergillus niger.</title>
        <authorList>
            <person name="Mela F."/>
            <person name="Fritsche K."/>
            <person name="de Boer W."/>
            <person name="van Veen J.A."/>
            <person name="de Graaff L.H."/>
            <person name="van den Berg M."/>
            <person name="Leveau J.H."/>
        </authorList>
    </citation>
    <scope>NUCLEOTIDE SEQUENCE [LARGE SCALE GENOMIC DNA]</scope>
    <source>
        <strain evidence="9 10">Ter331</strain>
    </source>
</reference>
<evidence type="ECO:0000313" key="9">
    <source>
        <dbReference type="EMBL" id="AEK64251.1"/>
    </source>
</evidence>
<dbReference type="Pfam" id="PF00732">
    <property type="entry name" value="GMC_oxred_N"/>
    <property type="match status" value="1"/>
</dbReference>
<evidence type="ECO:0000259" key="7">
    <source>
        <dbReference type="Pfam" id="PF01266"/>
    </source>
</evidence>
<protein>
    <submittedName>
        <fullName evidence="9">Glucose-methanol-choline (GMC) oxidoreductase:NAD binding site</fullName>
    </submittedName>
</protein>
<evidence type="ECO:0000259" key="8">
    <source>
        <dbReference type="Pfam" id="PF05199"/>
    </source>
</evidence>
<reference evidence="9 10" key="4">
    <citation type="journal article" date="2010" name="Environ. Microbiol.">
        <title>The bacterial genus Collimonas: mycophagy, weathering and other adaptive solutions to life in oligotrophic soil environments.</title>
        <authorList>
            <person name="Leveau J.H."/>
            <person name="Uroz S."/>
            <person name="de Boer W."/>
        </authorList>
    </citation>
    <scope>NUCLEOTIDE SEQUENCE [LARGE SCALE GENOMIC DNA]</scope>
    <source>
        <strain evidence="9 10">Ter331</strain>
    </source>
</reference>
<dbReference type="InterPro" id="IPR036188">
    <property type="entry name" value="FAD/NAD-bd_sf"/>
</dbReference>
<dbReference type="InterPro" id="IPR000172">
    <property type="entry name" value="GMC_OxRdtase_N"/>
</dbReference>
<dbReference type="AlphaFoldDB" id="G0AFT1"/>